<dbReference type="SUPFAM" id="SSF103481">
    <property type="entry name" value="Multidrug resistance efflux transporter EmrE"/>
    <property type="match status" value="1"/>
</dbReference>
<feature type="transmembrane region" description="Helical" evidence="9">
    <location>
        <begin position="323"/>
        <end position="341"/>
    </location>
</feature>
<evidence type="ECO:0000256" key="6">
    <source>
        <dbReference type="ARBA" id="ARBA00023136"/>
    </source>
</evidence>
<feature type="transmembrane region" description="Helical" evidence="9">
    <location>
        <begin position="353"/>
        <end position="372"/>
    </location>
</feature>
<feature type="transmembrane region" description="Helical" evidence="9">
    <location>
        <begin position="452"/>
        <end position="475"/>
    </location>
</feature>
<feature type="transmembrane region" description="Helical" evidence="9">
    <location>
        <begin position="393"/>
        <end position="413"/>
    </location>
</feature>
<evidence type="ECO:0000313" key="10">
    <source>
        <dbReference type="EMBL" id="KAK3093753.1"/>
    </source>
</evidence>
<evidence type="ECO:0000256" key="9">
    <source>
        <dbReference type="SAM" id="Phobius"/>
    </source>
</evidence>
<organism evidence="10 11">
    <name type="scientific">Pinctada imbricata</name>
    <name type="common">Atlantic pearl-oyster</name>
    <name type="synonym">Pinctada martensii</name>
    <dbReference type="NCBI Taxonomy" id="66713"/>
    <lineage>
        <taxon>Eukaryota</taxon>
        <taxon>Metazoa</taxon>
        <taxon>Spiralia</taxon>
        <taxon>Lophotrochozoa</taxon>
        <taxon>Mollusca</taxon>
        <taxon>Bivalvia</taxon>
        <taxon>Autobranchia</taxon>
        <taxon>Pteriomorphia</taxon>
        <taxon>Pterioida</taxon>
        <taxon>Pterioidea</taxon>
        <taxon>Pteriidae</taxon>
        <taxon>Pinctada</taxon>
    </lineage>
</organism>
<comment type="subcellular location">
    <subcellularLocation>
        <location evidence="1">Membrane</location>
        <topology evidence="1">Multi-pass membrane protein</topology>
    </subcellularLocation>
</comment>
<dbReference type="GO" id="GO:0005789">
    <property type="term" value="C:endoplasmic reticulum membrane"/>
    <property type="evidence" value="ECO:0007669"/>
    <property type="project" value="TreeGrafter"/>
</dbReference>
<keyword evidence="11" id="KW-1185">Reference proteome</keyword>
<keyword evidence="5 9" id="KW-1133">Transmembrane helix</keyword>
<dbReference type="InterPro" id="IPR037185">
    <property type="entry name" value="EmrE-like"/>
</dbReference>
<dbReference type="AlphaFoldDB" id="A0AA88Y7M0"/>
<dbReference type="PANTHER" id="PTHR10778:SF13">
    <property type="entry name" value="ADENOSINE 3'-PHOSPHO 5'-PHOSPHOSULFATE TRANSPORTER 1"/>
    <property type="match status" value="1"/>
</dbReference>
<feature type="transmembrane region" description="Helical" evidence="9">
    <location>
        <begin position="194"/>
        <end position="214"/>
    </location>
</feature>
<evidence type="ECO:0000256" key="5">
    <source>
        <dbReference type="ARBA" id="ARBA00022989"/>
    </source>
</evidence>
<feature type="transmembrane region" description="Helical" evidence="9">
    <location>
        <begin position="116"/>
        <end position="138"/>
    </location>
</feature>
<feature type="transmembrane region" description="Helical" evidence="9">
    <location>
        <begin position="425"/>
        <end position="445"/>
    </location>
</feature>
<feature type="transmembrane region" description="Helical" evidence="9">
    <location>
        <begin position="240"/>
        <end position="259"/>
    </location>
</feature>
<evidence type="ECO:0000256" key="8">
    <source>
        <dbReference type="SAM" id="MobiDB-lite"/>
    </source>
</evidence>
<keyword evidence="3" id="KW-0813">Transport</keyword>
<name>A0AA88Y7M0_PINIB</name>
<comment type="similarity">
    <text evidence="2">Belongs to the nucleotide-sugar transporter family. SLC35B subfamily.</text>
</comment>
<dbReference type="GO" id="GO:0000139">
    <property type="term" value="C:Golgi membrane"/>
    <property type="evidence" value="ECO:0007669"/>
    <property type="project" value="TreeGrafter"/>
</dbReference>
<evidence type="ECO:0000256" key="2">
    <source>
        <dbReference type="ARBA" id="ARBA00010694"/>
    </source>
</evidence>
<evidence type="ECO:0000313" key="11">
    <source>
        <dbReference type="Proteomes" id="UP001186944"/>
    </source>
</evidence>
<keyword evidence="6 9" id="KW-0472">Membrane</keyword>
<gene>
    <name evidence="10" type="ORF">FSP39_019702</name>
</gene>
<feature type="compositionally biased region" description="Basic and acidic residues" evidence="8">
    <location>
        <begin position="10"/>
        <end position="27"/>
    </location>
</feature>
<sequence>MQQQRKKVRKTENGTDGRTDRQTDRQRKKYDMGFSAKIDPYLQLVMMCLKLGGINFIIVEIRSSVRSAKPSDWRTAVMALVWFVGLFIANLILPCVLGTESSTEEVKGPGSYMDFWVVRLALNLVGYATIFVPGIIIVRYLRKINFNENAGPGLLNMMLKNCVFGKESHSSSLEEGGGSSKTEPEKEESTLQTALTLLFCVVGLQGSYLTWGVLQERIMTFEYGKEGESGKGEFFKNSQFLVFINRILAFLIGLIVLTVRHQPQHTTPLYKYSFSSFSNIMSSWCQYEALKFVSFPTQVLAKASKVIPVMLMGKIVSKRTYEYHEYLTAVMISVGVSLFLLTSGDVTRHKGTVTTMSGVILLAGYMLFDSFTSNWQGELFKRYQVSSVQMMTGVNLFSCLLTGVSLIEQGGFFESLAFMGRNPTFFFHAVILSICSACGQLFIFYTISKFGAVTFTIIMTIRQGLAILLSCIIFGHPVTVIGFIGILVVFIALFLRIYANQRKKKKSQISQT</sequence>
<evidence type="ECO:0000256" key="3">
    <source>
        <dbReference type="ARBA" id="ARBA00022448"/>
    </source>
</evidence>
<dbReference type="Proteomes" id="UP001186944">
    <property type="component" value="Unassembled WGS sequence"/>
</dbReference>
<dbReference type="PANTHER" id="PTHR10778">
    <property type="entry name" value="SOLUTE CARRIER FAMILY 35 MEMBER B"/>
    <property type="match status" value="1"/>
</dbReference>
<dbReference type="EMBL" id="VSWD01000009">
    <property type="protein sequence ID" value="KAK3093753.1"/>
    <property type="molecule type" value="Genomic_DNA"/>
</dbReference>
<accession>A0AA88Y7M0</accession>
<reference evidence="10" key="1">
    <citation type="submission" date="2019-08" db="EMBL/GenBank/DDBJ databases">
        <title>The improved chromosome-level genome for the pearl oyster Pinctada fucata martensii using PacBio sequencing and Hi-C.</title>
        <authorList>
            <person name="Zheng Z."/>
        </authorList>
    </citation>
    <scope>NUCLEOTIDE SEQUENCE</scope>
    <source>
        <strain evidence="10">ZZ-2019</strain>
        <tissue evidence="10">Adductor muscle</tissue>
    </source>
</reference>
<dbReference type="InterPro" id="IPR013657">
    <property type="entry name" value="SCL35B1-4/HUT1"/>
</dbReference>
<feature type="transmembrane region" description="Helical" evidence="9">
    <location>
        <begin position="73"/>
        <end position="96"/>
    </location>
</feature>
<evidence type="ECO:0000256" key="4">
    <source>
        <dbReference type="ARBA" id="ARBA00022692"/>
    </source>
</evidence>
<evidence type="ECO:0000256" key="1">
    <source>
        <dbReference type="ARBA" id="ARBA00004141"/>
    </source>
</evidence>
<proteinExistence type="inferred from homology"/>
<dbReference type="GO" id="GO:0046964">
    <property type="term" value="F:3'-phosphoadenosine 5'-phosphosulfate transmembrane transporter activity"/>
    <property type="evidence" value="ECO:0007669"/>
    <property type="project" value="TreeGrafter"/>
</dbReference>
<protein>
    <recommendedName>
        <fullName evidence="7">Adenosine 3'-phospho 5'-phosphosulfate transporter 1</fullName>
    </recommendedName>
</protein>
<feature type="region of interest" description="Disordered" evidence="8">
    <location>
        <begin position="1"/>
        <end position="27"/>
    </location>
</feature>
<dbReference type="Pfam" id="PF08449">
    <property type="entry name" value="UAA"/>
    <property type="match status" value="1"/>
</dbReference>
<keyword evidence="4 9" id="KW-0812">Transmembrane</keyword>
<feature type="transmembrane region" description="Helical" evidence="9">
    <location>
        <begin position="481"/>
        <end position="499"/>
    </location>
</feature>
<comment type="caution">
    <text evidence="10">The sequence shown here is derived from an EMBL/GenBank/DDBJ whole genome shotgun (WGS) entry which is preliminary data.</text>
</comment>
<evidence type="ECO:0000256" key="7">
    <source>
        <dbReference type="ARBA" id="ARBA00039668"/>
    </source>
</evidence>